<dbReference type="GO" id="GO:0055036">
    <property type="term" value="C:virion membrane"/>
    <property type="evidence" value="ECO:0007669"/>
    <property type="project" value="UniProtKB-SubCell"/>
</dbReference>
<dbReference type="InterPro" id="IPR004900">
    <property type="entry name" value="Poxvirus_P35"/>
</dbReference>
<evidence type="ECO:0000313" key="12">
    <source>
        <dbReference type="EMBL" id="QQG31561.1"/>
    </source>
</evidence>
<dbReference type="GO" id="GO:0046718">
    <property type="term" value="P:symbiont entry into host cell"/>
    <property type="evidence" value="ECO:0007669"/>
    <property type="project" value="UniProtKB-KW"/>
</dbReference>
<keyword evidence="9 11" id="KW-0472">Membrane</keyword>
<dbReference type="GO" id="GO:0019062">
    <property type="term" value="P:virion attachment to host cell"/>
    <property type="evidence" value="ECO:0007669"/>
    <property type="project" value="UniProtKB-KW"/>
</dbReference>
<keyword evidence="3 11" id="KW-0812">Transmembrane</keyword>
<keyword evidence="5" id="KW-0946">Virion</keyword>
<evidence type="ECO:0000256" key="3">
    <source>
        <dbReference type="ARBA" id="ARBA00022692"/>
    </source>
</evidence>
<keyword evidence="2" id="KW-0945">Host-virus interaction</keyword>
<dbReference type="Pfam" id="PF03213">
    <property type="entry name" value="Pox_P35"/>
    <property type="match status" value="1"/>
</dbReference>
<gene>
    <name evidence="12" type="primary">SwPV070</name>
</gene>
<evidence type="ECO:0000256" key="4">
    <source>
        <dbReference type="ARBA" id="ARBA00022804"/>
    </source>
</evidence>
<evidence type="ECO:0000256" key="2">
    <source>
        <dbReference type="ARBA" id="ARBA00022581"/>
    </source>
</evidence>
<evidence type="ECO:0000256" key="11">
    <source>
        <dbReference type="SAM" id="Phobius"/>
    </source>
</evidence>
<keyword evidence="6 12" id="KW-0261">Viral envelope protein</keyword>
<evidence type="ECO:0000256" key="1">
    <source>
        <dbReference type="ARBA" id="ARBA00004381"/>
    </source>
</evidence>
<keyword evidence="10" id="KW-1160">Virus entry into host cell</keyword>
<sequence>MTTPQKEIDIPVYVIPKVGRAYQDVIPDIVPTQTRYQEVDNVKDYPNYLEKNNINIQLTYKYFLWKKVIKSPGGIDDFKEYFSGLCSIICTTETKTSVANHFSLWDAYAKANIKDPEKKFIVVLEDENKLHDLITIHRCIKSMLEKEIDIIQLREVFTNSNARVLLNQENNDSIYSYTGGYDFSLSAYIIRLSSAIKIIEDIKKIKGVSTSLSFEMYRLEKELNINRQVINDAIKYVSYDTRYLSNKRVDEMRNGLWNRLGKWMSNRFPDMSYILTHPLFSFFGLFDITVIGVVIILFIILMLIFDVNSKLLWFLSGIGFTYIV</sequence>
<evidence type="ECO:0000256" key="5">
    <source>
        <dbReference type="ARBA" id="ARBA00022844"/>
    </source>
</evidence>
<organismHost>
    <name type="scientific">Sus scrofa</name>
    <name type="common">Pig</name>
    <dbReference type="NCBI Taxonomy" id="9823"/>
</organismHost>
<feature type="transmembrane region" description="Helical" evidence="11">
    <location>
        <begin position="279"/>
        <end position="305"/>
    </location>
</feature>
<comment type="subcellular location">
    <subcellularLocation>
        <location evidence="1">Virion membrane</location>
        <topology evidence="1">Single-pass membrane protein</topology>
    </subcellularLocation>
</comment>
<dbReference type="Proteomes" id="UP000671927">
    <property type="component" value="Segment"/>
</dbReference>
<dbReference type="GO" id="GO:0019031">
    <property type="term" value="C:viral envelope"/>
    <property type="evidence" value="ECO:0007669"/>
    <property type="project" value="UniProtKB-KW"/>
</dbReference>
<evidence type="ECO:0000256" key="7">
    <source>
        <dbReference type="ARBA" id="ARBA00022921"/>
    </source>
</evidence>
<organism evidence="12">
    <name type="scientific">Swinepox virus</name>
    <name type="common">SWPV</name>
    <dbReference type="NCBI Taxonomy" id="10276"/>
    <lineage>
        <taxon>Viruses</taxon>
        <taxon>Varidnaviria</taxon>
        <taxon>Bamfordvirae</taxon>
        <taxon>Nucleocytoviricota</taxon>
        <taxon>Pokkesviricetes</taxon>
        <taxon>Chitovirales</taxon>
        <taxon>Poxviridae</taxon>
        <taxon>Chordopoxvirinae</taxon>
        <taxon>Suipoxvirus</taxon>
        <taxon>Suipoxvirus swinepox</taxon>
    </lineage>
</organism>
<protein>
    <submittedName>
        <fullName evidence="12">IMV envelope protein</fullName>
    </submittedName>
</protein>
<reference evidence="12" key="1">
    <citation type="journal article" date="2021" name="Arch. Virol.">
        <title>First complete genome characterization of swinepox virus directly from a clinical sample indicates divergence of a Eurasian-lineage virus.</title>
        <authorList>
            <person name="Aasdev A."/>
            <person name="Mishra A."/>
            <person name="Bora D.P."/>
            <person name="Kurkure N.V."/>
            <person name="Barman N.N."/>
            <person name="Raut A.A."/>
        </authorList>
    </citation>
    <scope>NUCLEOTIDE SEQUENCE</scope>
    <source>
        <strain evidence="12">SwPV/India-Assam/16</strain>
    </source>
</reference>
<proteinExistence type="predicted"/>
<accession>A0A881SY37</accession>
<keyword evidence="4" id="KW-1161">Viral attachment to host cell</keyword>
<evidence type="ECO:0000256" key="9">
    <source>
        <dbReference type="ARBA" id="ARBA00023136"/>
    </source>
</evidence>
<name>A0A881SY37_SWPV</name>
<keyword evidence="7" id="KW-0426">Late protein</keyword>
<dbReference type="EMBL" id="MW036632">
    <property type="protein sequence ID" value="QQG31561.1"/>
    <property type="molecule type" value="Genomic_DNA"/>
</dbReference>
<evidence type="ECO:0000256" key="6">
    <source>
        <dbReference type="ARBA" id="ARBA00022879"/>
    </source>
</evidence>
<evidence type="ECO:0000256" key="10">
    <source>
        <dbReference type="ARBA" id="ARBA00023296"/>
    </source>
</evidence>
<keyword evidence="8 11" id="KW-1133">Transmembrane helix</keyword>
<evidence type="ECO:0000256" key="8">
    <source>
        <dbReference type="ARBA" id="ARBA00022989"/>
    </source>
</evidence>